<reference evidence="1 2" key="1">
    <citation type="submission" date="2024-01" db="EMBL/GenBank/DDBJ databases">
        <title>The genomes of 5 underutilized Papilionoideae crops provide insights into root nodulation and disease resistanc.</title>
        <authorList>
            <person name="Jiang F."/>
        </authorList>
    </citation>
    <scope>NUCLEOTIDE SEQUENCE [LARGE SCALE GENOMIC DNA]</scope>
    <source>
        <strain evidence="1">JINMINGXINNONG_FW02</strain>
        <tissue evidence="1">Leaves</tissue>
    </source>
</reference>
<gene>
    <name evidence="1" type="ORF">VNO80_07071</name>
</gene>
<dbReference type="Proteomes" id="UP001374584">
    <property type="component" value="Unassembled WGS sequence"/>
</dbReference>
<comment type="caution">
    <text evidence="1">The sequence shown here is derived from an EMBL/GenBank/DDBJ whole genome shotgun (WGS) entry which is preliminary data.</text>
</comment>
<dbReference type="PANTHER" id="PTHR48204">
    <property type="entry name" value="OS07G0265100 PROTEIN"/>
    <property type="match status" value="1"/>
</dbReference>
<accession>A0AAN9RI54</accession>
<evidence type="ECO:0000313" key="1">
    <source>
        <dbReference type="EMBL" id="KAK7373656.1"/>
    </source>
</evidence>
<protein>
    <submittedName>
        <fullName evidence="1">Uncharacterized protein</fullName>
    </submittedName>
</protein>
<organism evidence="1 2">
    <name type="scientific">Phaseolus coccineus</name>
    <name type="common">Scarlet runner bean</name>
    <name type="synonym">Phaseolus multiflorus</name>
    <dbReference type="NCBI Taxonomy" id="3886"/>
    <lineage>
        <taxon>Eukaryota</taxon>
        <taxon>Viridiplantae</taxon>
        <taxon>Streptophyta</taxon>
        <taxon>Embryophyta</taxon>
        <taxon>Tracheophyta</taxon>
        <taxon>Spermatophyta</taxon>
        <taxon>Magnoliopsida</taxon>
        <taxon>eudicotyledons</taxon>
        <taxon>Gunneridae</taxon>
        <taxon>Pentapetalae</taxon>
        <taxon>rosids</taxon>
        <taxon>fabids</taxon>
        <taxon>Fabales</taxon>
        <taxon>Fabaceae</taxon>
        <taxon>Papilionoideae</taxon>
        <taxon>50 kb inversion clade</taxon>
        <taxon>NPAAA clade</taxon>
        <taxon>indigoferoid/millettioid clade</taxon>
        <taxon>Phaseoleae</taxon>
        <taxon>Phaseolus</taxon>
    </lineage>
</organism>
<sequence length="133" mass="14707">MESTSSSVNVSNSRQSSKQLLFDRRYGWVIDEWKDPAEEALDGGRGMFCIVPLAKALVQKASQSINLAVISIKKASEKPELFSPQMLQSNLDDGVKSFRTFFKNFGSKGFILNKNSQSHASNSSSLSHTESNE</sequence>
<dbReference type="AlphaFoldDB" id="A0AAN9RI54"/>
<keyword evidence="2" id="KW-1185">Reference proteome</keyword>
<evidence type="ECO:0000313" key="2">
    <source>
        <dbReference type="Proteomes" id="UP001374584"/>
    </source>
</evidence>
<name>A0AAN9RI54_PHACN</name>
<dbReference type="PANTHER" id="PTHR48204:SF1">
    <property type="entry name" value="OS07G0265100 PROTEIN"/>
    <property type="match status" value="1"/>
</dbReference>
<dbReference type="EMBL" id="JAYMYR010000003">
    <property type="protein sequence ID" value="KAK7373656.1"/>
    <property type="molecule type" value="Genomic_DNA"/>
</dbReference>
<proteinExistence type="predicted"/>